<evidence type="ECO:0000259" key="11">
    <source>
        <dbReference type="Pfam" id="PF04963"/>
    </source>
</evidence>
<gene>
    <name evidence="12" type="primary">rpoN</name>
    <name evidence="12" type="ORF">DDR33_13620</name>
</gene>
<dbReference type="GO" id="GO:0001216">
    <property type="term" value="F:DNA-binding transcription activator activity"/>
    <property type="evidence" value="ECO:0007669"/>
    <property type="project" value="InterPro"/>
</dbReference>
<dbReference type="GO" id="GO:0016779">
    <property type="term" value="F:nucleotidyltransferase activity"/>
    <property type="evidence" value="ECO:0007669"/>
    <property type="project" value="UniProtKB-KW"/>
</dbReference>
<dbReference type="InterPro" id="IPR007046">
    <property type="entry name" value="RNA_pol_sigma_54_core-bd"/>
</dbReference>
<proteinExistence type="inferred from homology"/>
<reference evidence="12 13" key="1">
    <citation type="submission" date="2018-04" db="EMBL/GenBank/DDBJ databases">
        <title>Pedobacter chongqingensis sp. nov., isolated from a rottenly hemp rope.</title>
        <authorList>
            <person name="Cai Y."/>
        </authorList>
    </citation>
    <scope>NUCLEOTIDE SEQUENCE [LARGE SCALE GENOMIC DNA]</scope>
    <source>
        <strain evidence="12 13">FJ4-8</strain>
    </source>
</reference>
<keyword evidence="6" id="KW-0731">Sigma factor</keyword>
<evidence type="ECO:0000256" key="9">
    <source>
        <dbReference type="SAM" id="MobiDB-lite"/>
    </source>
</evidence>
<evidence type="ECO:0000256" key="1">
    <source>
        <dbReference type="ARBA" id="ARBA00008798"/>
    </source>
</evidence>
<keyword evidence="5" id="KW-0805">Transcription regulation</keyword>
<dbReference type="EMBL" id="QEAS01000010">
    <property type="protein sequence ID" value="PWG80227.1"/>
    <property type="molecule type" value="Genomic_DNA"/>
</dbReference>
<dbReference type="OrthoDB" id="9814402at2"/>
<name>A0A2U2PFP6_9SPHI</name>
<keyword evidence="2" id="KW-0240">DNA-directed RNA polymerase</keyword>
<keyword evidence="8" id="KW-0804">Transcription</keyword>
<dbReference type="Pfam" id="PF00309">
    <property type="entry name" value="Sigma54_AID"/>
    <property type="match status" value="1"/>
</dbReference>
<dbReference type="Gene3D" id="1.10.10.1330">
    <property type="entry name" value="RNA polymerase sigma-54 factor, core-binding domain"/>
    <property type="match status" value="1"/>
</dbReference>
<dbReference type="Pfam" id="PF04552">
    <property type="entry name" value="Sigma54_DBD"/>
    <property type="match status" value="1"/>
</dbReference>
<dbReference type="InterPro" id="IPR038709">
    <property type="entry name" value="RpoN_core-bd_sf"/>
</dbReference>
<feature type="region of interest" description="Disordered" evidence="9">
    <location>
        <begin position="47"/>
        <end position="110"/>
    </location>
</feature>
<feature type="compositionally biased region" description="Acidic residues" evidence="9">
    <location>
        <begin position="65"/>
        <end position="94"/>
    </location>
</feature>
<dbReference type="RefSeq" id="WP_109416344.1">
    <property type="nucleotide sequence ID" value="NZ_QEAS01000010.1"/>
</dbReference>
<evidence type="ECO:0000256" key="7">
    <source>
        <dbReference type="ARBA" id="ARBA00023125"/>
    </source>
</evidence>
<dbReference type="InterPro" id="IPR000394">
    <property type="entry name" value="RNA_pol_sigma_54"/>
</dbReference>
<keyword evidence="4" id="KW-0548">Nucleotidyltransferase</keyword>
<accession>A0A2U2PFP6</accession>
<protein>
    <submittedName>
        <fullName evidence="12">RNA polymerase sigma-54 factor</fullName>
    </submittedName>
</protein>
<feature type="domain" description="RNA polymerase sigma factor 54 core-binding" evidence="11">
    <location>
        <begin position="118"/>
        <end position="309"/>
    </location>
</feature>
<keyword evidence="13" id="KW-1185">Reference proteome</keyword>
<dbReference type="GO" id="GO:0016987">
    <property type="term" value="F:sigma factor activity"/>
    <property type="evidence" value="ECO:0007669"/>
    <property type="project" value="UniProtKB-KW"/>
</dbReference>
<organism evidence="12 13">
    <name type="scientific">Pararcticibacter amylolyticus</name>
    <dbReference type="NCBI Taxonomy" id="2173175"/>
    <lineage>
        <taxon>Bacteria</taxon>
        <taxon>Pseudomonadati</taxon>
        <taxon>Bacteroidota</taxon>
        <taxon>Sphingobacteriia</taxon>
        <taxon>Sphingobacteriales</taxon>
        <taxon>Sphingobacteriaceae</taxon>
        <taxon>Pararcticibacter</taxon>
    </lineage>
</organism>
<dbReference type="GO" id="GO:0006352">
    <property type="term" value="P:DNA-templated transcription initiation"/>
    <property type="evidence" value="ECO:0007669"/>
    <property type="project" value="InterPro"/>
</dbReference>
<dbReference type="GO" id="GO:0003677">
    <property type="term" value="F:DNA binding"/>
    <property type="evidence" value="ECO:0007669"/>
    <property type="project" value="UniProtKB-KW"/>
</dbReference>
<comment type="similarity">
    <text evidence="1">Belongs to the sigma-54 factor family.</text>
</comment>
<evidence type="ECO:0000259" key="10">
    <source>
        <dbReference type="Pfam" id="PF04552"/>
    </source>
</evidence>
<feature type="domain" description="RNA polymerase sigma factor 54 DNA-binding" evidence="10">
    <location>
        <begin position="331"/>
        <end position="489"/>
    </location>
</feature>
<dbReference type="PANTHER" id="PTHR32248">
    <property type="entry name" value="RNA POLYMERASE SIGMA-54 FACTOR"/>
    <property type="match status" value="1"/>
</dbReference>
<dbReference type="InterPro" id="IPR007634">
    <property type="entry name" value="RNA_pol_sigma_54_DNA-bd"/>
</dbReference>
<dbReference type="PROSITE" id="PS50044">
    <property type="entry name" value="SIGMA54_3"/>
    <property type="match status" value="1"/>
</dbReference>
<dbReference type="AlphaFoldDB" id="A0A2U2PFP6"/>
<dbReference type="Proteomes" id="UP000245647">
    <property type="component" value="Unassembled WGS sequence"/>
</dbReference>
<comment type="caution">
    <text evidence="12">The sequence shown here is derived from an EMBL/GenBank/DDBJ whole genome shotgun (WGS) entry which is preliminary data.</text>
</comment>
<dbReference type="GO" id="GO:0000428">
    <property type="term" value="C:DNA-directed RNA polymerase complex"/>
    <property type="evidence" value="ECO:0007669"/>
    <property type="project" value="UniProtKB-KW"/>
</dbReference>
<keyword evidence="3" id="KW-0808">Transferase</keyword>
<evidence type="ECO:0000256" key="4">
    <source>
        <dbReference type="ARBA" id="ARBA00022695"/>
    </source>
</evidence>
<dbReference type="PIRSF" id="PIRSF000774">
    <property type="entry name" value="RpoN"/>
    <property type="match status" value="1"/>
</dbReference>
<dbReference type="Gene3D" id="1.10.10.60">
    <property type="entry name" value="Homeodomain-like"/>
    <property type="match status" value="1"/>
</dbReference>
<dbReference type="PROSITE" id="PS00718">
    <property type="entry name" value="SIGMA54_2"/>
    <property type="match status" value="1"/>
</dbReference>
<dbReference type="PRINTS" id="PR00045">
    <property type="entry name" value="SIGMA54FCT"/>
</dbReference>
<dbReference type="Pfam" id="PF04963">
    <property type="entry name" value="Sigma54_CBD"/>
    <property type="match status" value="1"/>
</dbReference>
<evidence type="ECO:0000256" key="5">
    <source>
        <dbReference type="ARBA" id="ARBA00023015"/>
    </source>
</evidence>
<dbReference type="PANTHER" id="PTHR32248:SF4">
    <property type="entry name" value="RNA POLYMERASE SIGMA-54 FACTOR"/>
    <property type="match status" value="1"/>
</dbReference>
<dbReference type="NCBIfam" id="TIGR02395">
    <property type="entry name" value="rpoN_sigma"/>
    <property type="match status" value="1"/>
</dbReference>
<evidence type="ECO:0000256" key="3">
    <source>
        <dbReference type="ARBA" id="ARBA00022679"/>
    </source>
</evidence>
<evidence type="ECO:0000256" key="6">
    <source>
        <dbReference type="ARBA" id="ARBA00023082"/>
    </source>
</evidence>
<sequence length="491" mass="56715">MLKQNLQQKLLQKLSPQQIQFIKLLQVPTVALDARIKEELEENPALEDLSLANLNEPADQYPDKDPDETTYDNEESSEEPDEFNIEDYLQEDNVNDYGSRYDQNGDDEEDRKEIPIAVQSSFYENLQEQLDLIPLPDKDFQIGQQIIGSLDDDGYLRRSITSLIDDLAFSQNISAEEEEVEEMLKVIQTFEPAGVGARDLQECLLIQLRKKDLNNPVIVKAIRVVEHYLEEFTRKHYDKLEKSLNVSSEELRDIVNEILKLNPKPGDSSEVNTKQLQVIPDFHISNNDGTLVLTLNAQNAPELKVSRSYQEMFEHYDKAAQKDKKLKEAVQFVKQKLDSAKWFIDAIKQRQQTLLKTMNAIMHYQYDYFLTGDERNLRPMILKDIADKIGMDISTVSRVANSKYVQTEFGTFLLKSFFSEAIQTESGEEVSNKEVKKILEECIGKEDKRHPLADEKLAEILKEKGYNIARRTVAKYREAMNIPVARLRKEL</sequence>
<evidence type="ECO:0000313" key="12">
    <source>
        <dbReference type="EMBL" id="PWG80227.1"/>
    </source>
</evidence>
<keyword evidence="7" id="KW-0238">DNA-binding</keyword>
<evidence type="ECO:0000313" key="13">
    <source>
        <dbReference type="Proteomes" id="UP000245647"/>
    </source>
</evidence>
<evidence type="ECO:0000256" key="8">
    <source>
        <dbReference type="ARBA" id="ARBA00023163"/>
    </source>
</evidence>
<evidence type="ECO:0000256" key="2">
    <source>
        <dbReference type="ARBA" id="ARBA00022478"/>
    </source>
</evidence>